<dbReference type="PANTHER" id="PTHR10724">
    <property type="entry name" value="30S RIBOSOMAL PROTEIN S1"/>
    <property type="match status" value="1"/>
</dbReference>
<dbReference type="InterPro" id="IPR012340">
    <property type="entry name" value="NA-bd_OB-fold"/>
</dbReference>
<keyword evidence="4" id="KW-0687">Ribonucleoprotein</keyword>
<dbReference type="GO" id="GO:0006412">
    <property type="term" value="P:translation"/>
    <property type="evidence" value="ECO:0007669"/>
    <property type="project" value="TreeGrafter"/>
</dbReference>
<dbReference type="Gene3D" id="2.40.50.140">
    <property type="entry name" value="Nucleic acid-binding proteins"/>
    <property type="match status" value="1"/>
</dbReference>
<evidence type="ECO:0000256" key="1">
    <source>
        <dbReference type="ARBA" id="ARBA00006767"/>
    </source>
</evidence>
<dbReference type="AlphaFoldDB" id="A0A9D1DDN1"/>
<organism evidence="6 7">
    <name type="scientific">Candidatus Egerieicola pullicola</name>
    <dbReference type="NCBI Taxonomy" id="2840775"/>
    <lineage>
        <taxon>Bacteria</taxon>
        <taxon>Bacillati</taxon>
        <taxon>Bacillota</taxon>
        <taxon>Clostridia</taxon>
        <taxon>Eubacteriales</taxon>
        <taxon>Oscillospiraceae</taxon>
        <taxon>Oscillospiraceae incertae sedis</taxon>
        <taxon>Candidatus Egerieicola</taxon>
    </lineage>
</organism>
<evidence type="ECO:0000256" key="4">
    <source>
        <dbReference type="ARBA" id="ARBA00023274"/>
    </source>
</evidence>
<gene>
    <name evidence="6" type="ORF">IAB36_06890</name>
</gene>
<keyword evidence="3" id="KW-0689">Ribosomal protein</keyword>
<dbReference type="SMART" id="SM00316">
    <property type="entry name" value="S1"/>
    <property type="match status" value="1"/>
</dbReference>
<evidence type="ECO:0000256" key="3">
    <source>
        <dbReference type="ARBA" id="ARBA00022980"/>
    </source>
</evidence>
<name>A0A9D1DDN1_9FIRM</name>
<dbReference type="InterPro" id="IPR003029">
    <property type="entry name" value="S1_domain"/>
</dbReference>
<reference evidence="6" key="2">
    <citation type="journal article" date="2021" name="PeerJ">
        <title>Extensive microbial diversity within the chicken gut microbiome revealed by metagenomics and culture.</title>
        <authorList>
            <person name="Gilroy R."/>
            <person name="Ravi A."/>
            <person name="Getino M."/>
            <person name="Pursley I."/>
            <person name="Horton D.L."/>
            <person name="Alikhan N.F."/>
            <person name="Baker D."/>
            <person name="Gharbi K."/>
            <person name="Hall N."/>
            <person name="Watson M."/>
            <person name="Adriaenssens E.M."/>
            <person name="Foster-Nyarko E."/>
            <person name="Jarju S."/>
            <person name="Secka A."/>
            <person name="Antonio M."/>
            <person name="Oren A."/>
            <person name="Chaudhuri R.R."/>
            <person name="La Ragione R."/>
            <person name="Hildebrand F."/>
            <person name="Pallen M.J."/>
        </authorList>
    </citation>
    <scope>NUCLEOTIDE SEQUENCE</scope>
    <source>
        <strain evidence="6">CHK184-25365</strain>
    </source>
</reference>
<dbReference type="Proteomes" id="UP000886749">
    <property type="component" value="Unassembled WGS sequence"/>
</dbReference>
<comment type="similarity">
    <text evidence="1">Belongs to the bacterial ribosomal protein bS1 family.</text>
</comment>
<feature type="non-terminal residue" evidence="6">
    <location>
        <position position="1"/>
    </location>
</feature>
<dbReference type="GO" id="GO:0003735">
    <property type="term" value="F:structural constituent of ribosome"/>
    <property type="evidence" value="ECO:0007669"/>
    <property type="project" value="TreeGrafter"/>
</dbReference>
<dbReference type="GO" id="GO:0003729">
    <property type="term" value="F:mRNA binding"/>
    <property type="evidence" value="ECO:0007669"/>
    <property type="project" value="TreeGrafter"/>
</dbReference>
<dbReference type="InterPro" id="IPR050437">
    <property type="entry name" value="Ribos_protein_bS1-like"/>
</dbReference>
<evidence type="ECO:0000259" key="5">
    <source>
        <dbReference type="PROSITE" id="PS50126"/>
    </source>
</evidence>
<dbReference type="PROSITE" id="PS50126">
    <property type="entry name" value="S1"/>
    <property type="match status" value="1"/>
</dbReference>
<evidence type="ECO:0000256" key="2">
    <source>
        <dbReference type="ARBA" id="ARBA00022842"/>
    </source>
</evidence>
<accession>A0A9D1DDN1</accession>
<sequence length="85" mass="9390">GGLYSGVVTRLMNFGAFVEIAPGVEGLVHISQLENHRVNRVEDVVSVGDQIIVKVTEIDDQGRLNFSRKDAINEMNAHKKNKDAE</sequence>
<dbReference type="FunFam" id="2.40.50.140:FF:000023">
    <property type="entry name" value="Polyribonucleotide nucleotidyltransferase"/>
    <property type="match status" value="1"/>
</dbReference>
<dbReference type="CDD" id="cd04472">
    <property type="entry name" value="S1_PNPase"/>
    <property type="match status" value="1"/>
</dbReference>
<evidence type="ECO:0000313" key="7">
    <source>
        <dbReference type="Proteomes" id="UP000886749"/>
    </source>
</evidence>
<reference evidence="6" key="1">
    <citation type="submission" date="2020-10" db="EMBL/GenBank/DDBJ databases">
        <authorList>
            <person name="Gilroy R."/>
        </authorList>
    </citation>
    <scope>NUCLEOTIDE SEQUENCE</scope>
    <source>
        <strain evidence="6">CHK184-25365</strain>
    </source>
</reference>
<dbReference type="Pfam" id="PF00575">
    <property type="entry name" value="S1"/>
    <property type="match status" value="1"/>
</dbReference>
<feature type="domain" description="S1 motif" evidence="5">
    <location>
        <begin position="1"/>
        <end position="69"/>
    </location>
</feature>
<dbReference type="EMBL" id="DVGY01000154">
    <property type="protein sequence ID" value="HIR41534.1"/>
    <property type="molecule type" value="Genomic_DNA"/>
</dbReference>
<dbReference type="SUPFAM" id="SSF50249">
    <property type="entry name" value="Nucleic acid-binding proteins"/>
    <property type="match status" value="1"/>
</dbReference>
<keyword evidence="2" id="KW-0460">Magnesium</keyword>
<proteinExistence type="inferred from homology"/>
<comment type="caution">
    <text evidence="6">The sequence shown here is derived from an EMBL/GenBank/DDBJ whole genome shotgun (WGS) entry which is preliminary data.</text>
</comment>
<protein>
    <submittedName>
        <fullName evidence="6">S1 RNA-binding domain-containing protein</fullName>
    </submittedName>
</protein>
<dbReference type="GO" id="GO:0022627">
    <property type="term" value="C:cytosolic small ribosomal subunit"/>
    <property type="evidence" value="ECO:0007669"/>
    <property type="project" value="TreeGrafter"/>
</dbReference>
<dbReference type="PANTHER" id="PTHR10724:SF7">
    <property type="entry name" value="SMALL RIBOSOMAL SUBUNIT PROTEIN BS1C"/>
    <property type="match status" value="1"/>
</dbReference>
<evidence type="ECO:0000313" key="6">
    <source>
        <dbReference type="EMBL" id="HIR41534.1"/>
    </source>
</evidence>